<comment type="caution">
    <text evidence="6">The sequence shown here is derived from an EMBL/GenBank/DDBJ whole genome shotgun (WGS) entry which is preliminary data.</text>
</comment>
<keyword evidence="2" id="KW-0472">Membrane</keyword>
<comment type="subcellular location">
    <subcellularLocation>
        <location evidence="1">Cell outer membrane</location>
    </subcellularLocation>
</comment>
<name>A0ABV7JNN8_9SPHI</name>
<protein>
    <submittedName>
        <fullName evidence="6">Carboxypeptidase regulatory-like domain-containing protein</fullName>
    </submittedName>
</protein>
<reference evidence="7" key="1">
    <citation type="journal article" date="2019" name="Int. J. Syst. Evol. Microbiol.">
        <title>The Global Catalogue of Microorganisms (GCM) 10K type strain sequencing project: providing services to taxonomists for standard genome sequencing and annotation.</title>
        <authorList>
            <consortium name="The Broad Institute Genomics Platform"/>
            <consortium name="The Broad Institute Genome Sequencing Center for Infectious Disease"/>
            <person name="Wu L."/>
            <person name="Ma J."/>
        </authorList>
    </citation>
    <scope>NUCLEOTIDE SEQUENCE [LARGE SCALE GENOMIC DNA]</scope>
    <source>
        <strain evidence="7">KCTC 52416</strain>
    </source>
</reference>
<keyword evidence="7" id="KW-1185">Reference proteome</keyword>
<evidence type="ECO:0000256" key="3">
    <source>
        <dbReference type="ARBA" id="ARBA00023237"/>
    </source>
</evidence>
<keyword evidence="4" id="KW-0732">Signal</keyword>
<dbReference type="InterPro" id="IPR057601">
    <property type="entry name" value="Oar-like_b-barrel"/>
</dbReference>
<evidence type="ECO:0000313" key="6">
    <source>
        <dbReference type="EMBL" id="MFC3199621.1"/>
    </source>
</evidence>
<dbReference type="RefSeq" id="WP_379025420.1">
    <property type="nucleotide sequence ID" value="NZ_JBHRTA010000058.1"/>
</dbReference>
<accession>A0ABV7JNN8</accession>
<sequence>MKKLLILSILLLVFSLGNSIAQNVTTAQMSGKIDTENGPLAGASVTAVHQPSGTKYQIQSNSEGRFTLSNLRIGGPYYVLVSHVAHQPQKVDNITLSLGQDLYLPIMISGGMQLDEVVVNGAGDNLMNSQRGGTALNISREAMETMPTVSRSINDLTKAIPQSNGTSFGGANSRFNNYTIDGNIYNNNFGVTGGQFAGSNPISLDAIEEVQINLAPFDVRQGGFTGANVNAVTRSGSNRFTGSVYHYLRNDQMTGDKSFEERLNKGDSENKITGFRLGGPIIKDKLFFFVNYEQEGQLAPGNNKRALRDGESPDPARNIIRVPFERAQYVQDKLQERYQYNTGDFENYPFANNSKRFNARLDWNINDKHKMFIRFNDYKQFRNVQSNNNSLSYLPSSVSITGSRNGSEGLNFFNSTYTNNIQVRSITGELSSILSNRISNQFSIGYSSVEDPRRGVPGGQPFPFIDVLEPDTDGQLKYYFSVGNELFTVGNVVSNNTFNITNNTHIALEDHFVTAGVNFEYMTFENAFNPMFNGYYRYSSYDDFVRAVIDRDPTVQPYAFAQGYSYGDPAVPPVDATRFAQLSLYVQDEFRPLSNLKLTLGLRADMPFYPISLPPNDRLLQFELTDPRDGSTVIPDVSQLPKAKLVLSPRFGFNYDVFEDRSMQIRGGTGIFLGRIPFVYISNQVNRNGVTRGGYGMTGDDFTADPRPFNPDVDAYRPDPSTLEAQVSNEINLTDKDFSLPKIWRSTLALDKTLPGGFVASVEGIFSMDMKQVTAENLVLPEPHGYFQGADPRPYYTSSTTSSTFSNVYMLRNAEKNGYYYSLTFQLNKRLWRGLTGNVAYTHSRAKDYGFSGGAQAAEIWPRTVRENRNNPELGYSNTHYPHRLMGWLSYKTGSTTISVFYDAGQSVYSYTYQGNFGDGANRLLYIPNNASELRFEEFTVNDEMYTHERQAALLEAFIDQDPYLKGRRGQYAERNAAKYPWNHTFDLRLVQDLNIVRIKETNHRLQLSFDVLNIGNLFNSNWGGRKTTDFAQLLSYRGVNDNQEPVYRIRLANGTNEPPTETFRNSVSLSNTWRAQVGIRYIFD</sequence>
<evidence type="ECO:0000256" key="2">
    <source>
        <dbReference type="ARBA" id="ARBA00023136"/>
    </source>
</evidence>
<evidence type="ECO:0000256" key="4">
    <source>
        <dbReference type="SAM" id="SignalP"/>
    </source>
</evidence>
<dbReference type="InterPro" id="IPR008969">
    <property type="entry name" value="CarboxyPept-like_regulatory"/>
</dbReference>
<feature type="domain" description="TonB-dependent transporter Oar-like beta-barrel" evidence="5">
    <location>
        <begin position="232"/>
        <end position="1017"/>
    </location>
</feature>
<feature type="chain" id="PRO_5046712675" evidence="4">
    <location>
        <begin position="22"/>
        <end position="1085"/>
    </location>
</feature>
<evidence type="ECO:0000313" key="7">
    <source>
        <dbReference type="Proteomes" id="UP001595526"/>
    </source>
</evidence>
<dbReference type="InterPro" id="IPR036942">
    <property type="entry name" value="Beta-barrel_TonB_sf"/>
</dbReference>
<proteinExistence type="predicted"/>
<feature type="signal peptide" evidence="4">
    <location>
        <begin position="1"/>
        <end position="21"/>
    </location>
</feature>
<dbReference type="Proteomes" id="UP001595526">
    <property type="component" value="Unassembled WGS sequence"/>
</dbReference>
<dbReference type="EMBL" id="JBHRTA010000058">
    <property type="protein sequence ID" value="MFC3199621.1"/>
    <property type="molecule type" value="Genomic_DNA"/>
</dbReference>
<gene>
    <name evidence="6" type="ORF">ACFOET_18535</name>
</gene>
<keyword evidence="3" id="KW-0998">Cell outer membrane</keyword>
<dbReference type="Pfam" id="PF13620">
    <property type="entry name" value="CarboxypepD_reg"/>
    <property type="match status" value="1"/>
</dbReference>
<organism evidence="6 7">
    <name type="scientific">Parapedobacter deserti</name>
    <dbReference type="NCBI Taxonomy" id="1912957"/>
    <lineage>
        <taxon>Bacteria</taxon>
        <taxon>Pseudomonadati</taxon>
        <taxon>Bacteroidota</taxon>
        <taxon>Sphingobacteriia</taxon>
        <taxon>Sphingobacteriales</taxon>
        <taxon>Sphingobacteriaceae</taxon>
        <taxon>Parapedobacter</taxon>
    </lineage>
</organism>
<dbReference type="Gene3D" id="2.40.170.20">
    <property type="entry name" value="TonB-dependent receptor, beta-barrel domain"/>
    <property type="match status" value="1"/>
</dbReference>
<dbReference type="Pfam" id="PF25183">
    <property type="entry name" value="OMP_b-brl_4"/>
    <property type="match status" value="1"/>
</dbReference>
<dbReference type="SUPFAM" id="SSF56935">
    <property type="entry name" value="Porins"/>
    <property type="match status" value="1"/>
</dbReference>
<dbReference type="SUPFAM" id="SSF49464">
    <property type="entry name" value="Carboxypeptidase regulatory domain-like"/>
    <property type="match status" value="1"/>
</dbReference>
<evidence type="ECO:0000259" key="5">
    <source>
        <dbReference type="Pfam" id="PF25183"/>
    </source>
</evidence>
<evidence type="ECO:0000256" key="1">
    <source>
        <dbReference type="ARBA" id="ARBA00004442"/>
    </source>
</evidence>